<reference evidence="1 2" key="1">
    <citation type="journal article" date="2012" name="J. Bacteriol.">
        <title>Complete genome sequence of the B12-producing Shimwellia blattae strain DSM 4481, isolated from a cockroach.</title>
        <authorList>
            <person name="Brzuszkiewicz E."/>
            <person name="Waschkowitz T."/>
            <person name="Wiezer A."/>
            <person name="Daniel R."/>
        </authorList>
    </citation>
    <scope>NUCLEOTIDE SEQUENCE [LARGE SCALE GENOMIC DNA]</scope>
    <source>
        <strain evidence="2">ATCC 29907 / DSM 4481 / JCM 1650 / NBRC 105725 / CDC 9005-74</strain>
    </source>
</reference>
<sequence length="71" mass="7837">MLIFCAIASIFVYYISKNRCFLLFCLAPDKPGGPRAIRKPGVMPGPHHVLLFFLIIPAHLVLPSCPSSIIN</sequence>
<evidence type="ECO:0000313" key="1">
    <source>
        <dbReference type="EMBL" id="AFJ48777.1"/>
    </source>
</evidence>
<accession>I2BE23</accession>
<evidence type="ECO:0000313" key="2">
    <source>
        <dbReference type="Proteomes" id="UP000001955"/>
    </source>
</evidence>
<dbReference type="KEGG" id="ebt:EBL_c37340"/>
<proteinExistence type="predicted"/>
<gene>
    <name evidence="1" type="ordered locus">EBL_c37340</name>
</gene>
<organism evidence="1 2">
    <name type="scientific">Shimwellia blattae (strain ATCC 29907 / DSM 4481 / JCM 1650 / NBRC 105725 / CDC 9005-74)</name>
    <name type="common">Escherichia blattae</name>
    <dbReference type="NCBI Taxonomy" id="630626"/>
    <lineage>
        <taxon>Bacteria</taxon>
        <taxon>Pseudomonadati</taxon>
        <taxon>Pseudomonadota</taxon>
        <taxon>Gammaproteobacteria</taxon>
        <taxon>Enterobacterales</taxon>
        <taxon>Enterobacteriaceae</taxon>
        <taxon>Shimwellia</taxon>
    </lineage>
</organism>
<dbReference type="EMBL" id="CP001560">
    <property type="protein sequence ID" value="AFJ48777.1"/>
    <property type="molecule type" value="Genomic_DNA"/>
</dbReference>
<name>I2BE23_SHIBC</name>
<keyword evidence="2" id="KW-1185">Reference proteome</keyword>
<dbReference type="HOGENOM" id="CLU_2737818_0_0_6"/>
<dbReference type="AlphaFoldDB" id="I2BE23"/>
<dbReference type="Proteomes" id="UP000001955">
    <property type="component" value="Chromosome"/>
</dbReference>
<protein>
    <submittedName>
        <fullName evidence="1">Putative membrane protein</fullName>
    </submittedName>
</protein>